<keyword evidence="2" id="KW-1185">Reference proteome</keyword>
<evidence type="ECO:0000313" key="2">
    <source>
        <dbReference type="Proteomes" id="UP000785679"/>
    </source>
</evidence>
<name>A0A8J8T7T6_HALGN</name>
<comment type="caution">
    <text evidence="1">The sequence shown here is derived from an EMBL/GenBank/DDBJ whole genome shotgun (WGS) entry which is preliminary data.</text>
</comment>
<proteinExistence type="predicted"/>
<dbReference type="EMBL" id="RRYP01001750">
    <property type="protein sequence ID" value="TNV85534.1"/>
    <property type="molecule type" value="Genomic_DNA"/>
</dbReference>
<sequence>MMSLLYNLMSTTCCFCFPSTSASVHHPHRKDRKSSAVPNDLSALKMRDGHLPCYFRHARSQRKAYLPASSDGYIPL</sequence>
<accession>A0A8J8T7T6</accession>
<evidence type="ECO:0000313" key="1">
    <source>
        <dbReference type="EMBL" id="TNV85534.1"/>
    </source>
</evidence>
<reference evidence="1" key="1">
    <citation type="submission" date="2019-06" db="EMBL/GenBank/DDBJ databases">
        <authorList>
            <person name="Zheng W."/>
        </authorList>
    </citation>
    <scope>NUCLEOTIDE SEQUENCE</scope>
    <source>
        <strain evidence="1">QDHG01</strain>
    </source>
</reference>
<protein>
    <submittedName>
        <fullName evidence="1">Uncharacterized protein</fullName>
    </submittedName>
</protein>
<organism evidence="1 2">
    <name type="scientific">Halteria grandinella</name>
    <dbReference type="NCBI Taxonomy" id="5974"/>
    <lineage>
        <taxon>Eukaryota</taxon>
        <taxon>Sar</taxon>
        <taxon>Alveolata</taxon>
        <taxon>Ciliophora</taxon>
        <taxon>Intramacronucleata</taxon>
        <taxon>Spirotrichea</taxon>
        <taxon>Stichotrichia</taxon>
        <taxon>Sporadotrichida</taxon>
        <taxon>Halteriidae</taxon>
        <taxon>Halteria</taxon>
    </lineage>
</organism>
<gene>
    <name evidence="1" type="ORF">FGO68_gene10536</name>
</gene>
<dbReference type="AlphaFoldDB" id="A0A8J8T7T6"/>
<dbReference type="Proteomes" id="UP000785679">
    <property type="component" value="Unassembled WGS sequence"/>
</dbReference>